<reference evidence="9 10" key="1">
    <citation type="submission" date="2024-05" db="EMBL/GenBank/DDBJ databases">
        <authorList>
            <person name="De Oliveira J.P."/>
            <person name="Noriler S.A."/>
            <person name="De Oliveira A.G."/>
            <person name="Sipoli D.S."/>
        </authorList>
    </citation>
    <scope>NUCLEOTIDE SEQUENCE [LARGE SCALE GENOMIC DNA]</scope>
    <source>
        <strain evidence="9 10">LABIM189</strain>
    </source>
</reference>
<feature type="transmembrane region" description="Helical" evidence="5">
    <location>
        <begin position="428"/>
        <end position="450"/>
    </location>
</feature>
<evidence type="ECO:0000313" key="10">
    <source>
        <dbReference type="Proteomes" id="UP001455709"/>
    </source>
</evidence>
<protein>
    <submittedName>
        <fullName evidence="9">Wzy polymerase domain-containing protein</fullName>
    </submittedName>
</protein>
<feature type="transmembrane region" description="Helical" evidence="5">
    <location>
        <begin position="397"/>
        <end position="416"/>
    </location>
</feature>
<feature type="transmembrane region" description="Helical" evidence="5">
    <location>
        <begin position="165"/>
        <end position="180"/>
    </location>
</feature>
<feature type="domain" description="Virulence factor membrane-bound polymerase C-terminal" evidence="7">
    <location>
        <begin position="377"/>
        <end position="551"/>
    </location>
</feature>
<feature type="transmembrane region" description="Helical" evidence="5">
    <location>
        <begin position="59"/>
        <end position="77"/>
    </location>
</feature>
<feature type="domain" description="Protein glycosylation ligase" evidence="8">
    <location>
        <begin position="156"/>
        <end position="180"/>
    </location>
</feature>
<feature type="transmembrane region" description="Helical" evidence="5">
    <location>
        <begin position="236"/>
        <end position="254"/>
    </location>
</feature>
<evidence type="ECO:0000259" key="6">
    <source>
        <dbReference type="Pfam" id="PF04932"/>
    </source>
</evidence>
<feature type="transmembrane region" description="Helical" evidence="5">
    <location>
        <begin position="209"/>
        <end position="224"/>
    </location>
</feature>
<organism evidence="9 10">
    <name type="scientific">Chromobacterium vaccinii</name>
    <dbReference type="NCBI Taxonomy" id="1108595"/>
    <lineage>
        <taxon>Bacteria</taxon>
        <taxon>Pseudomonadati</taxon>
        <taxon>Pseudomonadota</taxon>
        <taxon>Betaproteobacteria</taxon>
        <taxon>Neisseriales</taxon>
        <taxon>Chromobacteriaceae</taxon>
        <taxon>Chromobacterium</taxon>
    </lineage>
</organism>
<dbReference type="Pfam" id="PF11846">
    <property type="entry name" value="Wzy_C_2"/>
    <property type="match status" value="1"/>
</dbReference>
<evidence type="ECO:0000256" key="1">
    <source>
        <dbReference type="ARBA" id="ARBA00004141"/>
    </source>
</evidence>
<evidence type="ECO:0000256" key="2">
    <source>
        <dbReference type="ARBA" id="ARBA00022692"/>
    </source>
</evidence>
<feature type="transmembrane region" description="Helical" evidence="5">
    <location>
        <begin position="116"/>
        <end position="140"/>
    </location>
</feature>
<comment type="subcellular location">
    <subcellularLocation>
        <location evidence="1">Membrane</location>
        <topology evidence="1">Multi-pass membrane protein</topology>
    </subcellularLocation>
</comment>
<dbReference type="RefSeq" id="WP_347370150.1">
    <property type="nucleotide sequence ID" value="NZ_JBDOJC010000001.1"/>
</dbReference>
<sequence length="609" mass="68505">MKIFAISVFLGGLFLFPFLNFARFSPLQDWWTNSLVLLAIGLGAICFFRNLSKSISTPWVVVFLFLFLFYLIISGAYRGADTVTMQMVGVLFAMMLLCQCIHWLNERQQLLSALAWVLLLGSVLQSVLGVFQMTGVAYYFNGWVLSERVTPSGNLIGNIGQRNQYAHYLTWGIMAVCYLFSLRHLGWRLTGLLLLTFCILISFSGARLPLLYSLSIAGLAWFWHRRSRMDEQVSRMAAALAIAILIMALCQLFSHTLMEGLHWLGLDVDIKSGSDRILDAGFGMRRRIEWAKAWQMFSERPVLGYGMGGYAYQSAWLEAFGGLPKVAENTLFTQSHNLVFQLLAEVGIVGTLIVLGGLIFCLLPYLYRGRQSSENLFLTGIAIVILIHSLFEFPLWYLPFLAMLLLICSLSPRLAIRASLETSMLRWVGIGGGGILTLYVLSGGWFFAMLTQYNQPSNNFMVNQSRVANLQKVALLPWWQDSANLVLINYVQPSREFADIKLSYFEQLVKLQPFPAVLFKLAMQQALSGEQEKAKISMAMAIANYPDEVNKFLYFLKLANDPFLEELLRMTQKAAKEYADHGAGTEEGRVAAVLAVSVPVTRSPLFELL</sequence>
<feature type="domain" description="O-antigen ligase-related" evidence="6">
    <location>
        <begin position="193"/>
        <end position="354"/>
    </location>
</feature>
<evidence type="ECO:0000313" key="9">
    <source>
        <dbReference type="EMBL" id="MEO2216769.1"/>
    </source>
</evidence>
<keyword evidence="2 5" id="KW-0812">Transmembrane</keyword>
<evidence type="ECO:0000256" key="5">
    <source>
        <dbReference type="SAM" id="Phobius"/>
    </source>
</evidence>
<dbReference type="InterPro" id="IPR021797">
    <property type="entry name" value="Wzy_C_2"/>
</dbReference>
<dbReference type="PANTHER" id="PTHR37422:SF21">
    <property type="entry name" value="EXOQ-LIKE PROTEIN"/>
    <property type="match status" value="1"/>
</dbReference>
<feature type="transmembrane region" description="Helical" evidence="5">
    <location>
        <begin position="338"/>
        <end position="363"/>
    </location>
</feature>
<dbReference type="Pfam" id="PF04932">
    <property type="entry name" value="Wzy_C"/>
    <property type="match status" value="1"/>
</dbReference>
<dbReference type="Pfam" id="PF15864">
    <property type="entry name" value="PglL_A"/>
    <property type="match status" value="1"/>
</dbReference>
<keyword evidence="3 5" id="KW-1133">Transmembrane helix</keyword>
<dbReference type="InterPro" id="IPR051533">
    <property type="entry name" value="WaaL-like"/>
</dbReference>
<dbReference type="InterPro" id="IPR031726">
    <property type="entry name" value="PglL_A"/>
</dbReference>
<dbReference type="PANTHER" id="PTHR37422">
    <property type="entry name" value="TEICHURONIC ACID BIOSYNTHESIS PROTEIN TUAE"/>
    <property type="match status" value="1"/>
</dbReference>
<dbReference type="Proteomes" id="UP001455709">
    <property type="component" value="Unassembled WGS sequence"/>
</dbReference>
<proteinExistence type="predicted"/>
<accession>A0ABV0F9K5</accession>
<comment type="caution">
    <text evidence="9">The sequence shown here is derived from an EMBL/GenBank/DDBJ whole genome shotgun (WGS) entry which is preliminary data.</text>
</comment>
<gene>
    <name evidence="9" type="ORF">ABGV49_06860</name>
</gene>
<evidence type="ECO:0000256" key="4">
    <source>
        <dbReference type="ARBA" id="ARBA00023136"/>
    </source>
</evidence>
<evidence type="ECO:0000259" key="7">
    <source>
        <dbReference type="Pfam" id="PF11846"/>
    </source>
</evidence>
<feature type="transmembrane region" description="Helical" evidence="5">
    <location>
        <begin position="83"/>
        <end position="104"/>
    </location>
</feature>
<dbReference type="InterPro" id="IPR007016">
    <property type="entry name" value="O-antigen_ligase-rel_domated"/>
</dbReference>
<keyword evidence="4 5" id="KW-0472">Membrane</keyword>
<evidence type="ECO:0000259" key="8">
    <source>
        <dbReference type="Pfam" id="PF15864"/>
    </source>
</evidence>
<feature type="transmembrane region" description="Helical" evidence="5">
    <location>
        <begin position="185"/>
        <end position="203"/>
    </location>
</feature>
<feature type="transmembrane region" description="Helical" evidence="5">
    <location>
        <begin position="34"/>
        <end position="52"/>
    </location>
</feature>
<keyword evidence="10" id="KW-1185">Reference proteome</keyword>
<evidence type="ECO:0000256" key="3">
    <source>
        <dbReference type="ARBA" id="ARBA00022989"/>
    </source>
</evidence>
<dbReference type="EMBL" id="JBDOJC010000001">
    <property type="protein sequence ID" value="MEO2216769.1"/>
    <property type="molecule type" value="Genomic_DNA"/>
</dbReference>
<feature type="transmembrane region" description="Helical" evidence="5">
    <location>
        <begin position="375"/>
        <end position="391"/>
    </location>
</feature>
<name>A0ABV0F9K5_9NEIS</name>